<dbReference type="PANTHER" id="PTHR31245:SF28">
    <property type="entry name" value="OS01G0610000 PROTEIN"/>
    <property type="match status" value="1"/>
</dbReference>
<dbReference type="PANTHER" id="PTHR31245">
    <property type="entry name" value="UBIQUITIN SYSTEM COMPONENT CUE PROTEIN"/>
    <property type="match status" value="1"/>
</dbReference>
<protein>
    <submittedName>
        <fullName evidence="3">Uncharacterized protein</fullName>
    </submittedName>
</protein>
<accession>A0A921RER4</accession>
<keyword evidence="1" id="KW-0175">Coiled coil</keyword>
<evidence type="ECO:0000256" key="2">
    <source>
        <dbReference type="SAM" id="MobiDB-lite"/>
    </source>
</evidence>
<dbReference type="EMBL" id="CM027682">
    <property type="protein sequence ID" value="KAG0538415.1"/>
    <property type="molecule type" value="Genomic_DNA"/>
</dbReference>
<feature type="compositionally biased region" description="Acidic residues" evidence="2">
    <location>
        <begin position="50"/>
        <end position="70"/>
    </location>
</feature>
<feature type="coiled-coil region" evidence="1">
    <location>
        <begin position="6"/>
        <end position="33"/>
    </location>
</feature>
<name>A0A921RER4_SORBI</name>
<evidence type="ECO:0000313" key="4">
    <source>
        <dbReference type="Proteomes" id="UP000807115"/>
    </source>
</evidence>
<organism evidence="3 4">
    <name type="scientific">Sorghum bicolor</name>
    <name type="common">Sorghum</name>
    <name type="synonym">Sorghum vulgare</name>
    <dbReference type="NCBI Taxonomy" id="4558"/>
    <lineage>
        <taxon>Eukaryota</taxon>
        <taxon>Viridiplantae</taxon>
        <taxon>Streptophyta</taxon>
        <taxon>Embryophyta</taxon>
        <taxon>Tracheophyta</taxon>
        <taxon>Spermatophyta</taxon>
        <taxon>Magnoliopsida</taxon>
        <taxon>Liliopsida</taxon>
        <taxon>Poales</taxon>
        <taxon>Poaceae</taxon>
        <taxon>PACMAD clade</taxon>
        <taxon>Panicoideae</taxon>
        <taxon>Andropogonodae</taxon>
        <taxon>Andropogoneae</taxon>
        <taxon>Sorghinae</taxon>
        <taxon>Sorghum</taxon>
    </lineage>
</organism>
<feature type="region of interest" description="Disordered" evidence="2">
    <location>
        <begin position="37"/>
        <end position="70"/>
    </location>
</feature>
<dbReference type="Proteomes" id="UP000807115">
    <property type="component" value="Chromosome 3"/>
</dbReference>
<gene>
    <name evidence="3" type="ORF">BDA96_03G234100</name>
</gene>
<comment type="caution">
    <text evidence="3">The sequence shown here is derived from an EMBL/GenBank/DDBJ whole genome shotgun (WGS) entry which is preliminary data.</text>
</comment>
<dbReference type="AlphaFoldDB" id="A0A921RER4"/>
<proteinExistence type="predicted"/>
<feature type="coiled-coil region" evidence="1">
    <location>
        <begin position="135"/>
        <end position="162"/>
    </location>
</feature>
<reference evidence="3" key="1">
    <citation type="journal article" date="2019" name="BMC Genomics">
        <title>A new reference genome for Sorghum bicolor reveals high levels of sequence similarity between sweet and grain genotypes: implications for the genetics of sugar metabolism.</title>
        <authorList>
            <person name="Cooper E.A."/>
            <person name="Brenton Z.W."/>
            <person name="Flinn B.S."/>
            <person name="Jenkins J."/>
            <person name="Shu S."/>
            <person name="Flowers D."/>
            <person name="Luo F."/>
            <person name="Wang Y."/>
            <person name="Xia P."/>
            <person name="Barry K."/>
            <person name="Daum C."/>
            <person name="Lipzen A."/>
            <person name="Yoshinaga Y."/>
            <person name="Schmutz J."/>
            <person name="Saski C."/>
            <person name="Vermerris W."/>
            <person name="Kresovich S."/>
        </authorList>
    </citation>
    <scope>NUCLEOTIDE SEQUENCE</scope>
</reference>
<sequence length="190" mass="21345">MAANSAAEKARALEQCERDLDVAIERLVNLRLDAAEHGAHHDDVHPATAAEEEEEEEQHVDPSDGSDDDRTDQWIERLMEAMASAENWGDARARAARLLEDFDASVATACRVERDVALMQKGHLKKVVRAQYWLINEKAAANRELQRQLAGCQERVRSLETDNYALSMYLRNAQPQPQGAITGPFHPEVF</sequence>
<evidence type="ECO:0000256" key="1">
    <source>
        <dbReference type="SAM" id="Coils"/>
    </source>
</evidence>
<evidence type="ECO:0000313" key="3">
    <source>
        <dbReference type="EMBL" id="KAG0538415.1"/>
    </source>
</evidence>
<reference evidence="3" key="2">
    <citation type="submission" date="2020-10" db="EMBL/GenBank/DDBJ databases">
        <authorList>
            <person name="Cooper E.A."/>
            <person name="Brenton Z.W."/>
            <person name="Flinn B.S."/>
            <person name="Jenkins J."/>
            <person name="Shu S."/>
            <person name="Flowers D."/>
            <person name="Luo F."/>
            <person name="Wang Y."/>
            <person name="Xia P."/>
            <person name="Barry K."/>
            <person name="Daum C."/>
            <person name="Lipzen A."/>
            <person name="Yoshinaga Y."/>
            <person name="Schmutz J."/>
            <person name="Saski C."/>
            <person name="Vermerris W."/>
            <person name="Kresovich S."/>
        </authorList>
    </citation>
    <scope>NUCLEOTIDE SEQUENCE</scope>
</reference>